<evidence type="ECO:0000256" key="10">
    <source>
        <dbReference type="ARBA" id="ARBA00022801"/>
    </source>
</evidence>
<dbReference type="SMART" id="SM00228">
    <property type="entry name" value="PDZ"/>
    <property type="match status" value="1"/>
</dbReference>
<comment type="subunit">
    <text evidence="4">Homotrimer.</text>
</comment>
<dbReference type="RefSeq" id="WP_104955988.1">
    <property type="nucleotide sequence ID" value="NZ_CP026377.1"/>
</dbReference>
<evidence type="ECO:0000256" key="15">
    <source>
        <dbReference type="ARBA" id="ARBA00078529"/>
    </source>
</evidence>
<dbReference type="InterPro" id="IPR011783">
    <property type="entry name" value="Pept_S1C_DegS"/>
</dbReference>
<evidence type="ECO:0000256" key="13">
    <source>
        <dbReference type="ARBA" id="ARBA00023136"/>
    </source>
</evidence>
<dbReference type="FunFam" id="2.40.10.10:FF:000001">
    <property type="entry name" value="Periplasmic serine protease DegS"/>
    <property type="match status" value="1"/>
</dbReference>
<feature type="active site" description="Charge relay system" evidence="17">
    <location>
        <position position="125"/>
    </location>
</feature>
<keyword evidence="10" id="KW-0378">Hydrolase</keyword>
<dbReference type="Pfam" id="PF13365">
    <property type="entry name" value="Trypsin_2"/>
    <property type="match status" value="1"/>
</dbReference>
<dbReference type="OrthoDB" id="9758917at2"/>
<evidence type="ECO:0000313" key="21">
    <source>
        <dbReference type="Proteomes" id="UP000238365"/>
    </source>
</evidence>
<evidence type="ECO:0000256" key="2">
    <source>
        <dbReference type="ARBA" id="ARBA00004377"/>
    </source>
</evidence>
<evidence type="ECO:0000256" key="6">
    <source>
        <dbReference type="ARBA" id="ARBA00022475"/>
    </source>
</evidence>
<organism evidence="20 21">
    <name type="scientific">Mixta gaviniae</name>
    <dbReference type="NCBI Taxonomy" id="665914"/>
    <lineage>
        <taxon>Bacteria</taxon>
        <taxon>Pseudomonadati</taxon>
        <taxon>Pseudomonadota</taxon>
        <taxon>Gammaproteobacteria</taxon>
        <taxon>Enterobacterales</taxon>
        <taxon>Erwiniaceae</taxon>
        <taxon>Mixta</taxon>
    </lineage>
</organism>
<dbReference type="GO" id="GO:0042597">
    <property type="term" value="C:periplasmic space"/>
    <property type="evidence" value="ECO:0007669"/>
    <property type="project" value="TreeGrafter"/>
</dbReference>
<keyword evidence="13" id="KW-0472">Membrane</keyword>
<evidence type="ECO:0000259" key="19">
    <source>
        <dbReference type="PROSITE" id="PS50106"/>
    </source>
</evidence>
<evidence type="ECO:0000313" key="20">
    <source>
        <dbReference type="EMBL" id="AUX92080.1"/>
    </source>
</evidence>
<name>A0A1X1EFE1_9GAMM</name>
<dbReference type="GO" id="GO:0006515">
    <property type="term" value="P:protein quality control for misfolded or incompletely synthesized proteins"/>
    <property type="evidence" value="ECO:0007669"/>
    <property type="project" value="TreeGrafter"/>
</dbReference>
<dbReference type="PANTHER" id="PTHR22939">
    <property type="entry name" value="SERINE PROTEASE FAMILY S1C HTRA-RELATED"/>
    <property type="match status" value="1"/>
</dbReference>
<dbReference type="PRINTS" id="PR00834">
    <property type="entry name" value="PROTEASES2C"/>
</dbReference>
<keyword evidence="8" id="KW-0645">Protease</keyword>
<dbReference type="Gene3D" id="2.30.42.10">
    <property type="match status" value="1"/>
</dbReference>
<keyword evidence="11" id="KW-0720">Serine protease</keyword>
<evidence type="ECO:0000256" key="4">
    <source>
        <dbReference type="ARBA" id="ARBA00011233"/>
    </source>
</evidence>
<accession>A0A1X1EFE1</accession>
<evidence type="ECO:0000256" key="16">
    <source>
        <dbReference type="ARBA" id="ARBA00083871"/>
    </source>
</evidence>
<comment type="subcellular location">
    <subcellularLocation>
        <location evidence="2">Cell inner membrane</location>
        <topology evidence="2">Single-pass membrane protein</topology>
    </subcellularLocation>
</comment>
<feature type="active site" description="Charge relay system" evidence="17">
    <location>
        <position position="199"/>
    </location>
</feature>
<evidence type="ECO:0000256" key="14">
    <source>
        <dbReference type="ARBA" id="ARBA00071522"/>
    </source>
</evidence>
<feature type="active site" description="Charge relay system" evidence="17">
    <location>
        <position position="95"/>
    </location>
</feature>
<protein>
    <recommendedName>
        <fullName evidence="14">Serine endoprotease DegS</fullName>
        <ecNumber evidence="5">3.4.21.107</ecNumber>
    </recommendedName>
    <alternativeName>
        <fullName evidence="16">Site-1 protease DegS</fullName>
    </alternativeName>
    <alternativeName>
        <fullName evidence="15">Site-1-type intramembrane protease</fullName>
    </alternativeName>
</protein>
<feature type="binding site" evidence="18">
    <location>
        <position position="349"/>
    </location>
    <ligand>
        <name>substrate</name>
    </ligand>
</feature>
<reference evidence="20 21" key="1">
    <citation type="submission" date="2018-01" db="EMBL/GenBank/DDBJ databases">
        <title>Complete and assembled Genome of Pantoea gaviniae DSM22758T.</title>
        <authorList>
            <person name="Stevens M.J.A."/>
            <person name="Zurfluh K."/>
            <person name="Stephan R."/>
        </authorList>
    </citation>
    <scope>NUCLEOTIDE SEQUENCE [LARGE SCALE GENOMIC DNA]</scope>
    <source>
        <strain evidence="20 21">DSM 22758</strain>
    </source>
</reference>
<evidence type="ECO:0000256" key="8">
    <source>
        <dbReference type="ARBA" id="ARBA00022670"/>
    </source>
</evidence>
<feature type="domain" description="PDZ" evidence="19">
    <location>
        <begin position="215"/>
        <end position="335"/>
    </location>
</feature>
<evidence type="ECO:0000256" key="9">
    <source>
        <dbReference type="ARBA" id="ARBA00022692"/>
    </source>
</evidence>
<keyword evidence="12" id="KW-1133">Transmembrane helix</keyword>
<dbReference type="Proteomes" id="UP000238365">
    <property type="component" value="Chromosome"/>
</dbReference>
<keyword evidence="6" id="KW-1003">Cell membrane</keyword>
<sequence length="353" mass="36945">MFLKLLRSVVLGLIVAGILLAAMPALRIGTGLLSEPESSADQTPFSFNQGVRRAVPAVVNVYNRSAASGGNGHGITTLGSGVIMNNKGYILTNRHVINGADQIIVALQDGRFFEAMLVGSDSLTDLAVLKITAANLPVIPINRNRIAHVGDIVMAIGNPYNLGQTVTQGIISATGRVGLSPSGRQNFLQTDASINRGNSGGALINSLGELMGINTLSFDKSNDGETPEGIGFAIPTALATKIMDKLIRDGRVIRGYIGITGREVPPLHGQNAGIDRIQGIVVNNVAPDGPAAKAGIQANDLIVSVNGKPAVSAQETMDQVAEVRPGSVIDVQVIRNDRRLTLPVTIQEYPAQG</sequence>
<evidence type="ECO:0000256" key="5">
    <source>
        <dbReference type="ARBA" id="ARBA00013035"/>
    </source>
</evidence>
<dbReference type="EMBL" id="CP026377">
    <property type="protein sequence ID" value="AUX92080.1"/>
    <property type="molecule type" value="Genomic_DNA"/>
</dbReference>
<comment type="similarity">
    <text evidence="3">Belongs to the peptidase S1C family.</text>
</comment>
<evidence type="ECO:0000256" key="17">
    <source>
        <dbReference type="PIRSR" id="PIRSR611783-1"/>
    </source>
</evidence>
<dbReference type="InterPro" id="IPR036034">
    <property type="entry name" value="PDZ_sf"/>
</dbReference>
<feature type="binding site" evidence="18">
    <location>
        <position position="182"/>
    </location>
    <ligand>
        <name>substrate</name>
    </ligand>
</feature>
<dbReference type="SUPFAM" id="SSF50494">
    <property type="entry name" value="Trypsin-like serine proteases"/>
    <property type="match status" value="1"/>
</dbReference>
<keyword evidence="9" id="KW-0812">Transmembrane</keyword>
<dbReference type="NCBIfam" id="TIGR02038">
    <property type="entry name" value="protease_degS"/>
    <property type="match status" value="1"/>
</dbReference>
<keyword evidence="7" id="KW-0997">Cell inner membrane</keyword>
<feature type="binding site" evidence="18">
    <location>
        <begin position="257"/>
        <end position="262"/>
    </location>
    <ligand>
        <name>substrate</name>
    </ligand>
</feature>
<dbReference type="AlphaFoldDB" id="A0A1X1EFE1"/>
<evidence type="ECO:0000256" key="7">
    <source>
        <dbReference type="ARBA" id="ARBA00022519"/>
    </source>
</evidence>
<dbReference type="InterPro" id="IPR001478">
    <property type="entry name" value="PDZ"/>
</dbReference>
<proteinExistence type="inferred from homology"/>
<keyword evidence="21" id="KW-1185">Reference proteome</keyword>
<evidence type="ECO:0000256" key="11">
    <source>
        <dbReference type="ARBA" id="ARBA00022825"/>
    </source>
</evidence>
<dbReference type="FunFam" id="2.40.10.10:FF:000009">
    <property type="entry name" value="Serine endoprotease DegS, periplasmic"/>
    <property type="match status" value="1"/>
</dbReference>
<evidence type="ECO:0000256" key="18">
    <source>
        <dbReference type="PIRSR" id="PIRSR611783-2"/>
    </source>
</evidence>
<dbReference type="GO" id="GO:0004252">
    <property type="term" value="F:serine-type endopeptidase activity"/>
    <property type="evidence" value="ECO:0007669"/>
    <property type="project" value="InterPro"/>
</dbReference>
<dbReference type="NCBIfam" id="NF008147">
    <property type="entry name" value="PRK10898.1"/>
    <property type="match status" value="1"/>
</dbReference>
<gene>
    <name evidence="20" type="ORF">C2E15_02495</name>
</gene>
<evidence type="ECO:0000256" key="1">
    <source>
        <dbReference type="ARBA" id="ARBA00001772"/>
    </source>
</evidence>
<dbReference type="Pfam" id="PF13180">
    <property type="entry name" value="PDZ_2"/>
    <property type="match status" value="1"/>
</dbReference>
<comment type="catalytic activity">
    <reaction evidence="1">
        <text>Acts on substrates that are at least partially unfolded. The cleavage site P1 residue is normally between a pair of hydrophobic residues, such as Val-|-Val.</text>
        <dbReference type="EC" id="3.4.21.107"/>
    </reaction>
</comment>
<dbReference type="Gene3D" id="2.40.10.10">
    <property type="entry name" value="Trypsin-like serine proteases"/>
    <property type="match status" value="2"/>
</dbReference>
<dbReference type="InterPro" id="IPR043504">
    <property type="entry name" value="Peptidase_S1_PA_chymotrypsin"/>
</dbReference>
<dbReference type="SUPFAM" id="SSF50156">
    <property type="entry name" value="PDZ domain-like"/>
    <property type="match status" value="1"/>
</dbReference>
<dbReference type="InterPro" id="IPR009003">
    <property type="entry name" value="Peptidase_S1_PA"/>
</dbReference>
<dbReference type="InterPro" id="IPR001940">
    <property type="entry name" value="Peptidase_S1C"/>
</dbReference>
<dbReference type="PANTHER" id="PTHR22939:SF101">
    <property type="entry name" value="PERIPLASMIC PH-DEPENDENT SERINE ENDOPROTEASE DEGQ"/>
    <property type="match status" value="1"/>
</dbReference>
<dbReference type="EC" id="3.4.21.107" evidence="5"/>
<evidence type="ECO:0000256" key="12">
    <source>
        <dbReference type="ARBA" id="ARBA00022989"/>
    </source>
</evidence>
<evidence type="ECO:0000256" key="3">
    <source>
        <dbReference type="ARBA" id="ARBA00010541"/>
    </source>
</evidence>
<dbReference type="GO" id="GO:0005886">
    <property type="term" value="C:plasma membrane"/>
    <property type="evidence" value="ECO:0007669"/>
    <property type="project" value="UniProtKB-SubCell"/>
</dbReference>
<dbReference type="PROSITE" id="PS50106">
    <property type="entry name" value="PDZ"/>
    <property type="match status" value="1"/>
</dbReference>
<dbReference type="KEGG" id="pgz:C2E15_02495"/>